<evidence type="ECO:0000313" key="2">
    <source>
        <dbReference type="EMBL" id="KAL3272214.1"/>
    </source>
</evidence>
<organism evidence="2 3">
    <name type="scientific">Cryptolaemus montrouzieri</name>
    <dbReference type="NCBI Taxonomy" id="559131"/>
    <lineage>
        <taxon>Eukaryota</taxon>
        <taxon>Metazoa</taxon>
        <taxon>Ecdysozoa</taxon>
        <taxon>Arthropoda</taxon>
        <taxon>Hexapoda</taxon>
        <taxon>Insecta</taxon>
        <taxon>Pterygota</taxon>
        <taxon>Neoptera</taxon>
        <taxon>Endopterygota</taxon>
        <taxon>Coleoptera</taxon>
        <taxon>Polyphaga</taxon>
        <taxon>Cucujiformia</taxon>
        <taxon>Coccinelloidea</taxon>
        <taxon>Coccinellidae</taxon>
        <taxon>Scymninae</taxon>
        <taxon>Scymnini</taxon>
        <taxon>Cryptolaemus</taxon>
    </lineage>
</organism>
<dbReference type="Proteomes" id="UP001516400">
    <property type="component" value="Unassembled WGS sequence"/>
</dbReference>
<evidence type="ECO:0000313" key="3">
    <source>
        <dbReference type="Proteomes" id="UP001516400"/>
    </source>
</evidence>
<dbReference type="InterPro" id="IPR027417">
    <property type="entry name" value="P-loop_NTPase"/>
</dbReference>
<sequence length="160" mass="18165">MNCLETQNLYSSESYISRISQTFDAIRFKQNVILLGDVCSGKSSAIKILQMLNTDGKTENVTVINPILFSSQQLYGFMDSKYKLWKDGIITRELRKCLEGCVDNWIVFDGPIEPSWVESLYSVLEERRTITLGSGELLKNHGCNIFLFEVTDLKHASPTL</sequence>
<dbReference type="AlphaFoldDB" id="A0ABD2N0M5"/>
<comment type="caution">
    <text evidence="2">The sequence shown here is derived from an EMBL/GenBank/DDBJ whole genome shotgun (WGS) entry which is preliminary data.</text>
</comment>
<dbReference type="PANTHER" id="PTHR45703">
    <property type="entry name" value="DYNEIN HEAVY CHAIN"/>
    <property type="match status" value="1"/>
</dbReference>
<gene>
    <name evidence="2" type="ORF">HHI36_022696</name>
</gene>
<feature type="domain" description="ATPase dynein-related AAA" evidence="1">
    <location>
        <begin position="31"/>
        <end position="139"/>
    </location>
</feature>
<dbReference type="EMBL" id="JABFTP020000042">
    <property type="protein sequence ID" value="KAL3272214.1"/>
    <property type="molecule type" value="Genomic_DNA"/>
</dbReference>
<dbReference type="SUPFAM" id="SSF52540">
    <property type="entry name" value="P-loop containing nucleoside triphosphate hydrolases"/>
    <property type="match status" value="1"/>
</dbReference>
<name>A0ABD2N0M5_9CUCU</name>
<protein>
    <recommendedName>
        <fullName evidence="1">ATPase dynein-related AAA domain-containing protein</fullName>
    </recommendedName>
</protein>
<reference evidence="2 3" key="1">
    <citation type="journal article" date="2021" name="BMC Biol.">
        <title>Horizontally acquired antibacterial genes associated with adaptive radiation of ladybird beetles.</title>
        <authorList>
            <person name="Li H.S."/>
            <person name="Tang X.F."/>
            <person name="Huang Y.H."/>
            <person name="Xu Z.Y."/>
            <person name="Chen M.L."/>
            <person name="Du X.Y."/>
            <person name="Qiu B.Y."/>
            <person name="Chen P.T."/>
            <person name="Zhang W."/>
            <person name="Slipinski A."/>
            <person name="Escalona H.E."/>
            <person name="Waterhouse R.M."/>
            <person name="Zwick A."/>
            <person name="Pang H."/>
        </authorList>
    </citation>
    <scope>NUCLEOTIDE SEQUENCE [LARGE SCALE GENOMIC DNA]</scope>
    <source>
        <strain evidence="2">SYSU2018</strain>
    </source>
</reference>
<proteinExistence type="predicted"/>
<dbReference type="PANTHER" id="PTHR45703:SF36">
    <property type="entry name" value="DYNEIN HEAVY CHAIN, CYTOPLASMIC"/>
    <property type="match status" value="1"/>
</dbReference>
<dbReference type="InterPro" id="IPR011704">
    <property type="entry name" value="ATPase_dyneun-rel_AAA"/>
</dbReference>
<dbReference type="InterPro" id="IPR026983">
    <property type="entry name" value="DHC"/>
</dbReference>
<accession>A0ABD2N0M5</accession>
<dbReference type="Gene3D" id="3.40.50.300">
    <property type="entry name" value="P-loop containing nucleotide triphosphate hydrolases"/>
    <property type="match status" value="1"/>
</dbReference>
<keyword evidence="3" id="KW-1185">Reference proteome</keyword>
<evidence type="ECO:0000259" key="1">
    <source>
        <dbReference type="Pfam" id="PF07728"/>
    </source>
</evidence>
<dbReference type="Pfam" id="PF07728">
    <property type="entry name" value="AAA_5"/>
    <property type="match status" value="1"/>
</dbReference>
<feature type="non-terminal residue" evidence="2">
    <location>
        <position position="160"/>
    </location>
</feature>